<name>A0AAX6R8W0_HETGA</name>
<dbReference type="Proteomes" id="UP000694906">
    <property type="component" value="Unplaced"/>
</dbReference>
<dbReference type="GeneID" id="101702041"/>
<evidence type="ECO:0000313" key="2">
    <source>
        <dbReference type="RefSeq" id="XP_012934404.2"/>
    </source>
</evidence>
<dbReference type="RefSeq" id="XP_012934404.2">
    <property type="nucleotide sequence ID" value="XM_013078950.2"/>
</dbReference>
<gene>
    <name evidence="2" type="primary">LOC101702041</name>
</gene>
<dbReference type="KEGG" id="hgl:101702041"/>
<protein>
    <submittedName>
        <fullName evidence="2">Ankyrin repeat domain-containing protein 26</fullName>
    </submittedName>
</protein>
<accession>A0AAX6R8W0</accession>
<evidence type="ECO:0000313" key="1">
    <source>
        <dbReference type="Proteomes" id="UP000694906"/>
    </source>
</evidence>
<dbReference type="AlphaFoldDB" id="A0AAX6R8W0"/>
<reference evidence="2" key="1">
    <citation type="submission" date="2025-08" db="UniProtKB">
        <authorList>
            <consortium name="RefSeq"/>
        </authorList>
    </citation>
    <scope>IDENTIFICATION</scope>
</reference>
<proteinExistence type="predicted"/>
<organism evidence="1 2">
    <name type="scientific">Heterocephalus glaber</name>
    <name type="common">Naked mole rat</name>
    <dbReference type="NCBI Taxonomy" id="10181"/>
    <lineage>
        <taxon>Eukaryota</taxon>
        <taxon>Metazoa</taxon>
        <taxon>Chordata</taxon>
        <taxon>Craniata</taxon>
        <taxon>Vertebrata</taxon>
        <taxon>Euteleostomi</taxon>
        <taxon>Mammalia</taxon>
        <taxon>Eutheria</taxon>
        <taxon>Euarchontoglires</taxon>
        <taxon>Glires</taxon>
        <taxon>Rodentia</taxon>
        <taxon>Hystricomorpha</taxon>
        <taxon>Bathyergidae</taxon>
        <taxon>Heterocephalus</taxon>
    </lineage>
</organism>
<sequence>MTIQLIFPFLITIFQYGKLTVHYFLDVIYISSCISGSRNFKMAKLEDTGNVGIPVAHKKSPEKCLHLKPTIEMKDSVLNKAVAVEDLQTCKSDFSDWSSTSLNLSDKTCQRSANLKDDDK</sequence>
<keyword evidence="1" id="KW-1185">Reference proteome</keyword>